<dbReference type="InterPro" id="IPR036390">
    <property type="entry name" value="WH_DNA-bd_sf"/>
</dbReference>
<dbReference type="PANTHER" id="PTHR33164:SF64">
    <property type="entry name" value="TRANSCRIPTIONAL REGULATOR SLYA"/>
    <property type="match status" value="1"/>
</dbReference>
<dbReference type="InterPro" id="IPR000835">
    <property type="entry name" value="HTH_MarR-typ"/>
</dbReference>
<comment type="caution">
    <text evidence="5">The sequence shown here is derived from an EMBL/GenBank/DDBJ whole genome shotgun (WGS) entry which is preliminary data.</text>
</comment>
<proteinExistence type="predicted"/>
<dbReference type="GO" id="GO:0006950">
    <property type="term" value="P:response to stress"/>
    <property type="evidence" value="ECO:0007669"/>
    <property type="project" value="TreeGrafter"/>
</dbReference>
<accession>A0A822VC55</accession>
<dbReference type="AlphaFoldDB" id="A0A822VC55"/>
<evidence type="ECO:0000259" key="4">
    <source>
        <dbReference type="PROSITE" id="PS50995"/>
    </source>
</evidence>
<sequence length="144" mass="16226">MKNEGTDLELLGMHLLIVARLYRREIDAAISQLGLSEASAQPIRYLARLGDPTRLGILAEVMNLEGPTLIRIVEQLVQSGLVERVDDEADKRAKLLRLTEKGQSLNKEVREAVSDFRNRVFADIPTEDVAAMFRVLEKLRSRLS</sequence>
<evidence type="ECO:0000256" key="1">
    <source>
        <dbReference type="ARBA" id="ARBA00023015"/>
    </source>
</evidence>
<evidence type="ECO:0000313" key="5">
    <source>
        <dbReference type="EMBL" id="CVI25380.1"/>
    </source>
</evidence>
<dbReference type="InterPro" id="IPR039422">
    <property type="entry name" value="MarR/SlyA-like"/>
</dbReference>
<evidence type="ECO:0000256" key="2">
    <source>
        <dbReference type="ARBA" id="ARBA00023125"/>
    </source>
</evidence>
<dbReference type="PANTHER" id="PTHR33164">
    <property type="entry name" value="TRANSCRIPTIONAL REGULATOR, MARR FAMILY"/>
    <property type="match status" value="1"/>
</dbReference>
<evidence type="ECO:0000256" key="3">
    <source>
        <dbReference type="ARBA" id="ARBA00023163"/>
    </source>
</evidence>
<dbReference type="Pfam" id="PF13463">
    <property type="entry name" value="HTH_27"/>
    <property type="match status" value="1"/>
</dbReference>
<dbReference type="InterPro" id="IPR023187">
    <property type="entry name" value="Tscrpt_reg_MarR-type_CS"/>
</dbReference>
<dbReference type="Gene3D" id="1.10.10.10">
    <property type="entry name" value="Winged helix-like DNA-binding domain superfamily/Winged helix DNA-binding domain"/>
    <property type="match status" value="1"/>
</dbReference>
<keyword evidence="1" id="KW-0805">Transcription regulation</keyword>
<reference evidence="5 6" key="1">
    <citation type="submission" date="2016-01" db="EMBL/GenBank/DDBJ databases">
        <authorList>
            <person name="Regsiter A."/>
            <person name="william w."/>
        </authorList>
    </citation>
    <scope>NUCLEOTIDE SEQUENCE [LARGE SCALE GENOMIC DNA]</scope>
    <source>
        <strain evidence="5 6">B6</strain>
    </source>
</reference>
<dbReference type="InterPro" id="IPR036388">
    <property type="entry name" value="WH-like_DNA-bd_sf"/>
</dbReference>
<dbReference type="SUPFAM" id="SSF46785">
    <property type="entry name" value="Winged helix' DNA-binding domain"/>
    <property type="match status" value="1"/>
</dbReference>
<keyword evidence="3" id="KW-0804">Transcription</keyword>
<keyword evidence="2" id="KW-0238">DNA-binding</keyword>
<dbReference type="GO" id="GO:0003677">
    <property type="term" value="F:DNA binding"/>
    <property type="evidence" value="ECO:0007669"/>
    <property type="project" value="UniProtKB-KW"/>
</dbReference>
<dbReference type="GO" id="GO:0003700">
    <property type="term" value="F:DNA-binding transcription factor activity"/>
    <property type="evidence" value="ECO:0007669"/>
    <property type="project" value="InterPro"/>
</dbReference>
<dbReference type="PROSITE" id="PS01117">
    <property type="entry name" value="HTH_MARR_1"/>
    <property type="match status" value="1"/>
</dbReference>
<feature type="domain" description="HTH marR-type" evidence="4">
    <location>
        <begin position="8"/>
        <end position="141"/>
    </location>
</feature>
<dbReference type="PROSITE" id="PS50995">
    <property type="entry name" value="HTH_MARR_2"/>
    <property type="match status" value="1"/>
</dbReference>
<gene>
    <name evidence="5" type="ORF">AGR4A_pAt30195</name>
</gene>
<dbReference type="RefSeq" id="WP_080868892.1">
    <property type="nucleotide sequence ID" value="NZ_LT009760.1"/>
</dbReference>
<evidence type="ECO:0000313" key="6">
    <source>
        <dbReference type="Proteomes" id="UP000192074"/>
    </source>
</evidence>
<organism evidence="5 6">
    <name type="scientific">Agrobacterium tumefaciens str. B6</name>
    <dbReference type="NCBI Taxonomy" id="1183423"/>
    <lineage>
        <taxon>Bacteria</taxon>
        <taxon>Pseudomonadati</taxon>
        <taxon>Pseudomonadota</taxon>
        <taxon>Alphaproteobacteria</taxon>
        <taxon>Hyphomicrobiales</taxon>
        <taxon>Rhizobiaceae</taxon>
        <taxon>Rhizobium/Agrobacterium group</taxon>
        <taxon>Agrobacterium</taxon>
        <taxon>Agrobacterium tumefaciens complex</taxon>
    </lineage>
</organism>
<protein>
    <submittedName>
        <fullName evidence="5">MarR family transcriptional regulator</fullName>
    </submittedName>
</protein>
<dbReference type="Proteomes" id="UP000192074">
    <property type="component" value="Unassembled WGS sequence"/>
</dbReference>
<name>A0A822VC55_AGRTU</name>
<dbReference type="SMART" id="SM00347">
    <property type="entry name" value="HTH_MARR"/>
    <property type="match status" value="1"/>
</dbReference>
<dbReference type="PRINTS" id="PR00598">
    <property type="entry name" value="HTHMARR"/>
</dbReference>
<dbReference type="EMBL" id="FCNL01000042">
    <property type="protein sequence ID" value="CVI25380.1"/>
    <property type="molecule type" value="Genomic_DNA"/>
</dbReference>